<evidence type="ECO:0000256" key="1">
    <source>
        <dbReference type="ARBA" id="ARBA00022801"/>
    </source>
</evidence>
<accession>A0A644XVI6</accession>
<dbReference type="PANTHER" id="PTHR43736:SF1">
    <property type="entry name" value="DIHYDRONEOPTERIN TRIPHOSPHATE DIPHOSPHATASE"/>
    <property type="match status" value="1"/>
</dbReference>
<dbReference type="AlphaFoldDB" id="A0A644XVI6"/>
<keyword evidence="1" id="KW-0378">Hydrolase</keyword>
<reference evidence="3" key="1">
    <citation type="submission" date="2019-08" db="EMBL/GenBank/DDBJ databases">
        <authorList>
            <person name="Kucharzyk K."/>
            <person name="Murdoch R.W."/>
            <person name="Higgins S."/>
            <person name="Loffler F."/>
        </authorList>
    </citation>
    <scope>NUCLEOTIDE SEQUENCE</scope>
</reference>
<sequence length="149" mass="17206">MDLTLDTDSGKLNIRVAAWIESQNSLLVSKYVDGIISLPGGRVKFSETTSEAVKREVLEETGEKFYDVELFSVIENFFLEKQSKKDFHEFLFVYKGKIKEKKEYHGIDNDDQDITWESLKIINELKPSIFSELAGFKNKNHIIHLVNTD</sequence>
<comment type="caution">
    <text evidence="3">The sequence shown here is derived from an EMBL/GenBank/DDBJ whole genome shotgun (WGS) entry which is preliminary data.</text>
</comment>
<dbReference type="GO" id="GO:0016787">
    <property type="term" value="F:hydrolase activity"/>
    <property type="evidence" value="ECO:0007669"/>
    <property type="project" value="UniProtKB-KW"/>
</dbReference>
<dbReference type="EMBL" id="VSSQ01003236">
    <property type="protein sequence ID" value="MPM19741.1"/>
    <property type="molecule type" value="Genomic_DNA"/>
</dbReference>
<evidence type="ECO:0000259" key="2">
    <source>
        <dbReference type="PROSITE" id="PS51462"/>
    </source>
</evidence>
<evidence type="ECO:0000313" key="3">
    <source>
        <dbReference type="EMBL" id="MPM19741.1"/>
    </source>
</evidence>
<dbReference type="PROSITE" id="PS51462">
    <property type="entry name" value="NUDIX"/>
    <property type="match status" value="1"/>
</dbReference>
<dbReference type="InterPro" id="IPR020084">
    <property type="entry name" value="NUDIX_hydrolase_CS"/>
</dbReference>
<dbReference type="PANTHER" id="PTHR43736">
    <property type="entry name" value="ADP-RIBOSE PYROPHOSPHATASE"/>
    <property type="match status" value="1"/>
</dbReference>
<dbReference type="Gene3D" id="3.90.79.10">
    <property type="entry name" value="Nucleoside Triphosphate Pyrophosphohydrolase"/>
    <property type="match status" value="1"/>
</dbReference>
<dbReference type="InterPro" id="IPR015797">
    <property type="entry name" value="NUDIX_hydrolase-like_dom_sf"/>
</dbReference>
<protein>
    <recommendedName>
        <fullName evidence="2">Nudix hydrolase domain-containing protein</fullName>
    </recommendedName>
</protein>
<gene>
    <name evidence="3" type="ORF">SDC9_66167</name>
</gene>
<name>A0A644XVI6_9ZZZZ</name>
<proteinExistence type="predicted"/>
<dbReference type="Pfam" id="PF00293">
    <property type="entry name" value="NUDIX"/>
    <property type="match status" value="1"/>
</dbReference>
<dbReference type="InterPro" id="IPR000086">
    <property type="entry name" value="NUDIX_hydrolase_dom"/>
</dbReference>
<dbReference type="SUPFAM" id="SSF55811">
    <property type="entry name" value="Nudix"/>
    <property type="match status" value="1"/>
</dbReference>
<feature type="domain" description="Nudix hydrolase" evidence="2">
    <location>
        <begin position="11"/>
        <end position="140"/>
    </location>
</feature>
<dbReference type="PROSITE" id="PS00893">
    <property type="entry name" value="NUDIX_BOX"/>
    <property type="match status" value="1"/>
</dbReference>
<organism evidence="3">
    <name type="scientific">bioreactor metagenome</name>
    <dbReference type="NCBI Taxonomy" id="1076179"/>
    <lineage>
        <taxon>unclassified sequences</taxon>
        <taxon>metagenomes</taxon>
        <taxon>ecological metagenomes</taxon>
    </lineage>
</organism>